<dbReference type="EMBL" id="LJYW01000001">
    <property type="protein sequence ID" value="KPL52096.1"/>
    <property type="molecule type" value="Genomic_DNA"/>
</dbReference>
<protein>
    <submittedName>
        <fullName evidence="6">Agmatinase</fullName>
    </submittedName>
</protein>
<gene>
    <name evidence="6" type="ORF">ABB55_07540</name>
</gene>
<keyword evidence="7" id="KW-1185">Reference proteome</keyword>
<comment type="similarity">
    <text evidence="1">Belongs to the arginase family. Agmatinase subfamily.</text>
</comment>
<dbReference type="PIRSF" id="PIRSF036979">
    <property type="entry name" value="Arginase"/>
    <property type="match status" value="1"/>
</dbReference>
<reference evidence="6 7" key="2">
    <citation type="submission" date="2015-10" db="EMBL/GenBank/DDBJ databases">
        <title>Draft Genome Sequence of Prosthecomicrobium hirschii ATCC 27832.</title>
        <authorList>
            <person name="Daniel J."/>
            <person name="Givan S.A."/>
            <person name="Brun Y.V."/>
            <person name="Brown P.J."/>
        </authorList>
    </citation>
    <scope>NUCLEOTIDE SEQUENCE [LARGE SCALE GENOMIC DNA]</scope>
    <source>
        <strain evidence="6 7">16</strain>
    </source>
</reference>
<comment type="cofactor">
    <cofactor evidence="4">
        <name>Mn(2+)</name>
        <dbReference type="ChEBI" id="CHEBI:29035"/>
    </cofactor>
    <text evidence="4">Binds 2 manganese ions per subunit.</text>
</comment>
<dbReference type="STRING" id="665126.ABB55_07540"/>
<keyword evidence="3 5" id="KW-0378">Hydrolase</keyword>
<organism evidence="6 7">
    <name type="scientific">Prosthecodimorpha hirschii</name>
    <dbReference type="NCBI Taxonomy" id="665126"/>
    <lineage>
        <taxon>Bacteria</taxon>
        <taxon>Pseudomonadati</taxon>
        <taxon>Pseudomonadota</taxon>
        <taxon>Alphaproteobacteria</taxon>
        <taxon>Hyphomicrobiales</taxon>
        <taxon>Ancalomicrobiaceae</taxon>
        <taxon>Prosthecodimorpha</taxon>
    </lineage>
</organism>
<dbReference type="PROSITE" id="PS01053">
    <property type="entry name" value="ARGINASE_1"/>
    <property type="match status" value="1"/>
</dbReference>
<dbReference type="InterPro" id="IPR005925">
    <property type="entry name" value="Agmatinase-rel"/>
</dbReference>
<feature type="binding site" evidence="4">
    <location>
        <position position="156"/>
    </location>
    <ligand>
        <name>Mn(2+)</name>
        <dbReference type="ChEBI" id="CHEBI:29035"/>
        <label>1</label>
    </ligand>
</feature>
<dbReference type="SUPFAM" id="SSF52768">
    <property type="entry name" value="Arginase/deacetylase"/>
    <property type="match status" value="1"/>
</dbReference>
<dbReference type="InterPro" id="IPR020855">
    <property type="entry name" value="Ureohydrolase_Mn_BS"/>
</dbReference>
<dbReference type="RefSeq" id="WP_054358259.1">
    <property type="nucleotide sequence ID" value="NZ_LJYW01000001.1"/>
</dbReference>
<dbReference type="InterPro" id="IPR006035">
    <property type="entry name" value="Ureohydrolase"/>
</dbReference>
<reference evidence="6 7" key="1">
    <citation type="submission" date="2015-09" db="EMBL/GenBank/DDBJ databases">
        <authorList>
            <person name="Jackson K.R."/>
            <person name="Lunt B.L."/>
            <person name="Fisher J.N.B."/>
            <person name="Gardner A.V."/>
            <person name="Bailey M.E."/>
            <person name="Deus L.M."/>
            <person name="Earl A.S."/>
            <person name="Gibby P.D."/>
            <person name="Hartmann K.A."/>
            <person name="Liu J.E."/>
            <person name="Manci A.M."/>
            <person name="Nielsen D.A."/>
            <person name="Solomon M.B."/>
            <person name="Breakwell D.P."/>
            <person name="Burnett S.H."/>
            <person name="Grose J.H."/>
        </authorList>
    </citation>
    <scope>NUCLEOTIDE SEQUENCE [LARGE SCALE GENOMIC DNA]</scope>
    <source>
        <strain evidence="6 7">16</strain>
    </source>
</reference>
<feature type="binding site" evidence="4">
    <location>
        <position position="152"/>
    </location>
    <ligand>
        <name>Mn(2+)</name>
        <dbReference type="ChEBI" id="CHEBI:29035"/>
        <label>1</label>
    </ligand>
</feature>
<evidence type="ECO:0000256" key="4">
    <source>
        <dbReference type="PIRSR" id="PIRSR036979-1"/>
    </source>
</evidence>
<evidence type="ECO:0000256" key="2">
    <source>
        <dbReference type="ARBA" id="ARBA00022723"/>
    </source>
</evidence>
<evidence type="ECO:0000256" key="3">
    <source>
        <dbReference type="ARBA" id="ARBA00022801"/>
    </source>
</evidence>
<sequence>MVKRIERYPELADPQLRPRYTGIPTFFRRPYTEDLAAVDIGVIGVPFDGGVTHRTGTRHGPREMRGQSSLIRRFNPATGVDPFALVRVADLGDAWVEKPYELEGAHAEIADFFHTVCGAGVTPLSVGGDHSISLPILRAAARGGPVGMVHIDAHCDTGDDYLGSRFHHGAPFRRAVEEGLLDPKRVIQIGIRGSLNAPTMWDFSYASGMRVVPIEEFDDKGWAWAAEEARRIVGDGPTYFSFDIDSIDPSQAPGTGTPEAGGIMVREAQRLIRALSGVDFIGGDLVEVSPPFDVGQMTTLAGVTILYEMLCVMAEARVKRSA</sequence>
<dbReference type="GO" id="GO:0008783">
    <property type="term" value="F:agmatinase activity"/>
    <property type="evidence" value="ECO:0007669"/>
    <property type="project" value="TreeGrafter"/>
</dbReference>
<feature type="binding site" evidence="4">
    <location>
        <position position="243"/>
    </location>
    <ligand>
        <name>Mn(2+)</name>
        <dbReference type="ChEBI" id="CHEBI:29035"/>
        <label>1</label>
    </ligand>
</feature>
<dbReference type="Pfam" id="PF00491">
    <property type="entry name" value="Arginase"/>
    <property type="match status" value="1"/>
</dbReference>
<dbReference type="InterPro" id="IPR023696">
    <property type="entry name" value="Ureohydrolase_dom_sf"/>
</dbReference>
<evidence type="ECO:0000313" key="7">
    <source>
        <dbReference type="Proteomes" id="UP000048984"/>
    </source>
</evidence>
<feature type="binding site" evidence="4">
    <location>
        <position position="245"/>
    </location>
    <ligand>
        <name>Mn(2+)</name>
        <dbReference type="ChEBI" id="CHEBI:29035"/>
        <label>1</label>
    </ligand>
</feature>
<evidence type="ECO:0000256" key="5">
    <source>
        <dbReference type="RuleBase" id="RU003684"/>
    </source>
</evidence>
<feature type="binding site" evidence="4">
    <location>
        <position position="130"/>
    </location>
    <ligand>
        <name>Mn(2+)</name>
        <dbReference type="ChEBI" id="CHEBI:29035"/>
        <label>1</label>
    </ligand>
</feature>
<dbReference type="NCBIfam" id="TIGR01230">
    <property type="entry name" value="agmatinase"/>
    <property type="match status" value="1"/>
</dbReference>
<dbReference type="PANTHER" id="PTHR11358">
    <property type="entry name" value="ARGINASE/AGMATINASE"/>
    <property type="match status" value="1"/>
</dbReference>
<dbReference type="GO" id="GO:0033389">
    <property type="term" value="P:putrescine biosynthetic process from arginine, via agmatine"/>
    <property type="evidence" value="ECO:0007669"/>
    <property type="project" value="TreeGrafter"/>
</dbReference>
<dbReference type="Proteomes" id="UP000048984">
    <property type="component" value="Unassembled WGS sequence"/>
</dbReference>
<evidence type="ECO:0000313" key="6">
    <source>
        <dbReference type="EMBL" id="KPL52096.1"/>
    </source>
</evidence>
<comment type="caution">
    <text evidence="6">The sequence shown here is derived from an EMBL/GenBank/DDBJ whole genome shotgun (WGS) entry which is preliminary data.</text>
</comment>
<dbReference type="PROSITE" id="PS51409">
    <property type="entry name" value="ARGINASE_2"/>
    <property type="match status" value="1"/>
</dbReference>
<dbReference type="Gene3D" id="3.40.800.10">
    <property type="entry name" value="Ureohydrolase domain"/>
    <property type="match status" value="1"/>
</dbReference>
<dbReference type="CDD" id="cd11592">
    <property type="entry name" value="Agmatinase_PAH"/>
    <property type="match status" value="1"/>
</dbReference>
<keyword evidence="2 4" id="KW-0479">Metal-binding</keyword>
<dbReference type="PRINTS" id="PR00116">
    <property type="entry name" value="ARGINASE"/>
</dbReference>
<evidence type="ECO:0000256" key="1">
    <source>
        <dbReference type="ARBA" id="ARBA00009227"/>
    </source>
</evidence>
<name>A0A0P6VZD6_9HYPH</name>
<feature type="binding site" evidence="4">
    <location>
        <position position="154"/>
    </location>
    <ligand>
        <name>Mn(2+)</name>
        <dbReference type="ChEBI" id="CHEBI:29035"/>
        <label>1</label>
    </ligand>
</feature>
<accession>A0A0P6VZD6</accession>
<proteinExistence type="inferred from homology"/>
<keyword evidence="4" id="KW-0464">Manganese</keyword>
<dbReference type="GO" id="GO:0046872">
    <property type="term" value="F:metal ion binding"/>
    <property type="evidence" value="ECO:0007669"/>
    <property type="project" value="UniProtKB-KW"/>
</dbReference>
<dbReference type="PANTHER" id="PTHR11358:SF26">
    <property type="entry name" value="GUANIDINO ACID HYDROLASE, MITOCHONDRIAL"/>
    <property type="match status" value="1"/>
</dbReference>
<dbReference type="AlphaFoldDB" id="A0A0P6VZD6"/>